<dbReference type="InterPro" id="IPR013651">
    <property type="entry name" value="ATP-grasp_RimK-type"/>
</dbReference>
<accession>A0A7C4BD27</accession>
<dbReference type="InterPro" id="IPR011761">
    <property type="entry name" value="ATP-grasp"/>
</dbReference>
<dbReference type="InterPro" id="IPR013815">
    <property type="entry name" value="ATP_grasp_subdomain_1"/>
</dbReference>
<protein>
    <submittedName>
        <fullName evidence="6">RimK family alpha-L-glutamate ligase</fullName>
    </submittedName>
</protein>
<evidence type="ECO:0000256" key="4">
    <source>
        <dbReference type="PROSITE-ProRule" id="PRU00409"/>
    </source>
</evidence>
<dbReference type="GO" id="GO:0046872">
    <property type="term" value="F:metal ion binding"/>
    <property type="evidence" value="ECO:0007669"/>
    <property type="project" value="UniProtKB-KW"/>
</dbReference>
<keyword evidence="1" id="KW-0479">Metal-binding</keyword>
<feature type="domain" description="ATP-grasp" evidence="5">
    <location>
        <begin position="114"/>
        <end position="296"/>
    </location>
</feature>
<dbReference type="AlphaFoldDB" id="A0A7C4BD27"/>
<gene>
    <name evidence="6" type="ORF">ENV14_02475</name>
</gene>
<organism evidence="6">
    <name type="scientific">Ignisphaera aggregans</name>
    <dbReference type="NCBI Taxonomy" id="334771"/>
    <lineage>
        <taxon>Archaea</taxon>
        <taxon>Thermoproteota</taxon>
        <taxon>Thermoprotei</taxon>
        <taxon>Desulfurococcales</taxon>
        <taxon>Desulfurococcaceae</taxon>
        <taxon>Ignisphaera</taxon>
    </lineage>
</organism>
<dbReference type="Gene3D" id="3.40.50.20">
    <property type="match status" value="1"/>
</dbReference>
<dbReference type="InterPro" id="IPR004666">
    <property type="entry name" value="Rp_bS6_RimK/Lys_biosynth_LsyX"/>
</dbReference>
<evidence type="ECO:0000313" key="6">
    <source>
        <dbReference type="EMBL" id="HGI87252.1"/>
    </source>
</evidence>
<dbReference type="GO" id="GO:0005524">
    <property type="term" value="F:ATP binding"/>
    <property type="evidence" value="ECO:0007669"/>
    <property type="project" value="UniProtKB-UniRule"/>
</dbReference>
<dbReference type="GO" id="GO:0005737">
    <property type="term" value="C:cytoplasm"/>
    <property type="evidence" value="ECO:0007669"/>
    <property type="project" value="TreeGrafter"/>
</dbReference>
<dbReference type="SUPFAM" id="SSF56059">
    <property type="entry name" value="Glutathione synthetase ATP-binding domain-like"/>
    <property type="match status" value="1"/>
</dbReference>
<evidence type="ECO:0000256" key="2">
    <source>
        <dbReference type="ARBA" id="ARBA00022741"/>
    </source>
</evidence>
<sequence length="301" mass="33695">MMCMKIGVVADKPTPPWSVRQIILALEELGANAFYIRPSNMASIIGGHHSSIIFTNTLKPAEFDAVVLRDLGVATTVEMFLRRVDLFRHMELEGIPVVNPIESFITARDKYMSLCLISKAGIPVPKTVVLEDFYAATKIAETYSKAVIKPLIGSLGLGVLKVENPDLAYTISKTLTQIKQPIYIQEYIEKPNRDIRVLVIGDEIAVAYYRVQTAPGNWKTNIFQGAIAQPIEKLSRELEEYSFKILDVLKLYYAGIDFGETRDGYIVFEVNAAPQWRGIQKITGINPAKTLAKFVVQLVKR</sequence>
<keyword evidence="6" id="KW-0436">Ligase</keyword>
<evidence type="ECO:0000259" key="5">
    <source>
        <dbReference type="PROSITE" id="PS50975"/>
    </source>
</evidence>
<name>A0A7C4BD27_9CREN</name>
<keyword evidence="2 4" id="KW-0547">Nucleotide-binding</keyword>
<comment type="caution">
    <text evidence="6">The sequence shown here is derived from an EMBL/GenBank/DDBJ whole genome shotgun (WGS) entry which is preliminary data.</text>
</comment>
<dbReference type="Gene3D" id="3.30.470.20">
    <property type="entry name" value="ATP-grasp fold, B domain"/>
    <property type="match status" value="1"/>
</dbReference>
<reference evidence="6" key="1">
    <citation type="journal article" date="2020" name="mSystems">
        <title>Genome- and Community-Level Interaction Insights into Carbon Utilization and Element Cycling Functions of Hydrothermarchaeota in Hydrothermal Sediment.</title>
        <authorList>
            <person name="Zhou Z."/>
            <person name="Liu Y."/>
            <person name="Xu W."/>
            <person name="Pan J."/>
            <person name="Luo Z.H."/>
            <person name="Li M."/>
        </authorList>
    </citation>
    <scope>NUCLEOTIDE SEQUENCE [LARGE SCALE GENOMIC DNA]</scope>
    <source>
        <strain evidence="6">SpSt-732</strain>
    </source>
</reference>
<proteinExistence type="predicted"/>
<dbReference type="Pfam" id="PF08443">
    <property type="entry name" value="RimK"/>
    <property type="match status" value="1"/>
</dbReference>
<evidence type="ECO:0000256" key="3">
    <source>
        <dbReference type="ARBA" id="ARBA00022840"/>
    </source>
</evidence>
<dbReference type="EMBL" id="DTFF01000021">
    <property type="protein sequence ID" value="HGI87252.1"/>
    <property type="molecule type" value="Genomic_DNA"/>
</dbReference>
<dbReference type="NCBIfam" id="TIGR00768">
    <property type="entry name" value="rimK_fam"/>
    <property type="match status" value="1"/>
</dbReference>
<dbReference type="PROSITE" id="PS50975">
    <property type="entry name" value="ATP_GRASP"/>
    <property type="match status" value="1"/>
</dbReference>
<evidence type="ECO:0000256" key="1">
    <source>
        <dbReference type="ARBA" id="ARBA00022723"/>
    </source>
</evidence>
<keyword evidence="3 4" id="KW-0067">ATP-binding</keyword>
<dbReference type="PANTHER" id="PTHR21621">
    <property type="entry name" value="RIBOSOMAL PROTEIN S6 MODIFICATION PROTEIN"/>
    <property type="match status" value="1"/>
</dbReference>
<dbReference type="PANTHER" id="PTHR21621:SF0">
    <property type="entry name" value="BETA-CITRYLGLUTAMATE SYNTHASE B-RELATED"/>
    <property type="match status" value="1"/>
</dbReference>
<dbReference type="GO" id="GO:0016879">
    <property type="term" value="F:ligase activity, forming carbon-nitrogen bonds"/>
    <property type="evidence" value="ECO:0007669"/>
    <property type="project" value="TreeGrafter"/>
</dbReference>
<dbReference type="Gene3D" id="3.30.1490.20">
    <property type="entry name" value="ATP-grasp fold, A domain"/>
    <property type="match status" value="1"/>
</dbReference>